<protein>
    <recommendedName>
        <fullName evidence="1">Immunity protein 30 domain-containing protein</fullName>
    </recommendedName>
</protein>
<dbReference type="RefSeq" id="WP_194032257.1">
    <property type="nucleotide sequence ID" value="NZ_JADEWZ010000088.1"/>
</dbReference>
<keyword evidence="3" id="KW-1185">Reference proteome</keyword>
<organism evidence="2 3">
    <name type="scientific">Lusitaniella coriacea LEGE 07157</name>
    <dbReference type="NCBI Taxonomy" id="945747"/>
    <lineage>
        <taxon>Bacteria</taxon>
        <taxon>Bacillati</taxon>
        <taxon>Cyanobacteriota</taxon>
        <taxon>Cyanophyceae</taxon>
        <taxon>Spirulinales</taxon>
        <taxon>Lusitaniellaceae</taxon>
        <taxon>Lusitaniella</taxon>
    </lineage>
</organism>
<dbReference type="AlphaFoldDB" id="A0A8J7E133"/>
<reference evidence="2" key="1">
    <citation type="submission" date="2020-10" db="EMBL/GenBank/DDBJ databases">
        <authorList>
            <person name="Castelo-Branco R."/>
            <person name="Eusebio N."/>
            <person name="Adriana R."/>
            <person name="Vieira A."/>
            <person name="Brugerolle De Fraissinette N."/>
            <person name="Rezende De Castro R."/>
            <person name="Schneider M.P."/>
            <person name="Vasconcelos V."/>
            <person name="Leao P.N."/>
        </authorList>
    </citation>
    <scope>NUCLEOTIDE SEQUENCE</scope>
    <source>
        <strain evidence="2">LEGE 07157</strain>
    </source>
</reference>
<dbReference type="Pfam" id="PF15565">
    <property type="entry name" value="Imm30"/>
    <property type="match status" value="1"/>
</dbReference>
<accession>A0A8J7E133</accession>
<evidence type="ECO:0000259" key="1">
    <source>
        <dbReference type="Pfam" id="PF15565"/>
    </source>
</evidence>
<proteinExistence type="predicted"/>
<dbReference type="Proteomes" id="UP000654482">
    <property type="component" value="Unassembled WGS sequence"/>
</dbReference>
<feature type="domain" description="Immunity protein 30" evidence="1">
    <location>
        <begin position="13"/>
        <end position="109"/>
    </location>
</feature>
<evidence type="ECO:0000313" key="3">
    <source>
        <dbReference type="Proteomes" id="UP000654482"/>
    </source>
</evidence>
<sequence length="147" mass="16794">MTEEHWINSLKANRLMRSREEVNAFENALSQLAEHPKNEDLPALHLILDDCCEQSEVMFGLVHFLESFALEEQLQAFVTVVPQLIAVAPDWTRILHTRILNDEAACGLYREKLCSANASSPHFIRHLLEESASYRLTHRDLSAELAI</sequence>
<name>A0A8J7E133_9CYAN</name>
<dbReference type="InterPro" id="IPR029084">
    <property type="entry name" value="Imm30"/>
</dbReference>
<evidence type="ECO:0000313" key="2">
    <source>
        <dbReference type="EMBL" id="MBE9119165.1"/>
    </source>
</evidence>
<dbReference type="EMBL" id="JADEWZ010000088">
    <property type="protein sequence ID" value="MBE9119165.1"/>
    <property type="molecule type" value="Genomic_DNA"/>
</dbReference>
<gene>
    <name evidence="2" type="ORF">IQ249_25250</name>
</gene>
<comment type="caution">
    <text evidence="2">The sequence shown here is derived from an EMBL/GenBank/DDBJ whole genome shotgun (WGS) entry which is preliminary data.</text>
</comment>